<evidence type="ECO:0008006" key="3">
    <source>
        <dbReference type="Google" id="ProtNLM"/>
    </source>
</evidence>
<evidence type="ECO:0000313" key="2">
    <source>
        <dbReference type="Proteomes" id="UP000290365"/>
    </source>
</evidence>
<accession>A0A4P6JZK5</accession>
<dbReference type="KEGG" id="kbs:EPA93_36585"/>
<dbReference type="RefSeq" id="WP_129892260.1">
    <property type="nucleotide sequence ID" value="NZ_CP035758.1"/>
</dbReference>
<keyword evidence="2" id="KW-1185">Reference proteome</keyword>
<dbReference type="CDD" id="cd00093">
    <property type="entry name" value="HTH_XRE"/>
    <property type="match status" value="1"/>
</dbReference>
<proteinExistence type="predicted"/>
<dbReference type="InterPro" id="IPR029016">
    <property type="entry name" value="GAF-like_dom_sf"/>
</dbReference>
<dbReference type="InterPro" id="IPR001387">
    <property type="entry name" value="Cro/C1-type_HTH"/>
</dbReference>
<dbReference type="Gene3D" id="3.30.450.40">
    <property type="match status" value="1"/>
</dbReference>
<dbReference type="EMBL" id="CP035758">
    <property type="protein sequence ID" value="QBD81199.1"/>
    <property type="molecule type" value="Genomic_DNA"/>
</dbReference>
<sequence>MNIEDPQTWRELLARIISDLPERQRIAKALDINPITLSRWATGKSTPRPENLHMLINALPQYRKQLAELIAIEHPHFSIDLNAGADISPEIPSSFYAQALNTHSSSPLLLRGSAVRTLILTQILGHFDPHRQGLLAIISQCVPPSHDKKVRSLRITEMRGMPVWGHYIEHQTQFFGAESQSGHALLSGHPTVVQSREELLHLFPTHTTEIVESAAAFPILLSDHAAGCLTLLSVQANYFKQSLLDLAQQYTELLVLAIEREQFYPLADIELGIMPPLAQQQGIIASFQQRVTKRMIQATRHQQSLTRLQAEDITWQELEEELLQYQINL</sequence>
<dbReference type="AlphaFoldDB" id="A0A4P6JZK5"/>
<name>A0A4P6JZK5_KTERU</name>
<reference evidence="1 2" key="1">
    <citation type="submission" date="2019-01" db="EMBL/GenBank/DDBJ databases">
        <title>Ktedonosporobacter rubrisoli SCAWS-G2.</title>
        <authorList>
            <person name="Huang Y."/>
            <person name="Yan B."/>
        </authorList>
    </citation>
    <scope>NUCLEOTIDE SEQUENCE [LARGE SCALE GENOMIC DNA]</scope>
    <source>
        <strain evidence="1 2">SCAWS-G2</strain>
    </source>
</reference>
<gene>
    <name evidence="1" type="ORF">EPA93_36585</name>
</gene>
<dbReference type="Proteomes" id="UP000290365">
    <property type="component" value="Chromosome"/>
</dbReference>
<protein>
    <recommendedName>
        <fullName evidence="3">GAF domain-containing protein</fullName>
    </recommendedName>
</protein>
<evidence type="ECO:0000313" key="1">
    <source>
        <dbReference type="EMBL" id="QBD81199.1"/>
    </source>
</evidence>
<dbReference type="SUPFAM" id="SSF55781">
    <property type="entry name" value="GAF domain-like"/>
    <property type="match status" value="1"/>
</dbReference>
<organism evidence="1 2">
    <name type="scientific">Ktedonosporobacter rubrisoli</name>
    <dbReference type="NCBI Taxonomy" id="2509675"/>
    <lineage>
        <taxon>Bacteria</taxon>
        <taxon>Bacillati</taxon>
        <taxon>Chloroflexota</taxon>
        <taxon>Ktedonobacteria</taxon>
        <taxon>Ktedonobacterales</taxon>
        <taxon>Ktedonosporobacteraceae</taxon>
        <taxon>Ktedonosporobacter</taxon>
    </lineage>
</organism>